<comment type="caution">
    <text evidence="1">The sequence shown here is derived from an EMBL/GenBank/DDBJ whole genome shotgun (WGS) entry which is preliminary data.</text>
</comment>
<evidence type="ECO:0000313" key="1">
    <source>
        <dbReference type="EMBL" id="GJE29533.1"/>
    </source>
</evidence>
<accession>A0ABQ4TE19</accession>
<protein>
    <submittedName>
        <fullName evidence="1">Uncharacterized protein</fullName>
    </submittedName>
</protein>
<dbReference type="RefSeq" id="WP_238314183.1">
    <property type="nucleotide sequence ID" value="NZ_BPQV01000016.1"/>
</dbReference>
<gene>
    <name evidence="1" type="ORF">LKMONMHP_4415</name>
</gene>
<reference evidence="1" key="1">
    <citation type="journal article" date="2021" name="Front. Microbiol.">
        <title>Comprehensive Comparative Genomics and Phenotyping of Methylobacterium Species.</title>
        <authorList>
            <person name="Alessa O."/>
            <person name="Ogura Y."/>
            <person name="Fujitani Y."/>
            <person name="Takami H."/>
            <person name="Hayashi T."/>
            <person name="Sahin N."/>
            <person name="Tani A."/>
        </authorList>
    </citation>
    <scope>NUCLEOTIDE SEQUENCE</scope>
    <source>
        <strain evidence="1">NBRC 15689</strain>
    </source>
</reference>
<reference evidence="1" key="2">
    <citation type="submission" date="2021-08" db="EMBL/GenBank/DDBJ databases">
        <authorList>
            <person name="Tani A."/>
            <person name="Ola A."/>
            <person name="Ogura Y."/>
            <person name="Katsura K."/>
            <person name="Hayashi T."/>
        </authorList>
    </citation>
    <scope>NUCLEOTIDE SEQUENCE</scope>
    <source>
        <strain evidence="1">NBRC 15689</strain>
    </source>
</reference>
<evidence type="ECO:0000313" key="2">
    <source>
        <dbReference type="Proteomes" id="UP001055156"/>
    </source>
</evidence>
<name>A0ABQ4TE19_METOR</name>
<organism evidence="1 2">
    <name type="scientific">Methylobacterium organophilum</name>
    <dbReference type="NCBI Taxonomy" id="410"/>
    <lineage>
        <taxon>Bacteria</taxon>
        <taxon>Pseudomonadati</taxon>
        <taxon>Pseudomonadota</taxon>
        <taxon>Alphaproteobacteria</taxon>
        <taxon>Hyphomicrobiales</taxon>
        <taxon>Methylobacteriaceae</taxon>
        <taxon>Methylobacterium</taxon>
    </lineage>
</organism>
<dbReference type="EMBL" id="BPQV01000016">
    <property type="protein sequence ID" value="GJE29533.1"/>
    <property type="molecule type" value="Genomic_DNA"/>
</dbReference>
<sequence length="85" mass="9470">MSDLNRQHSSIVREWDEVDGLKTVLRSNYDDGSVIFLCIENRPGNTYDEIMQITQGEEFAGRCGAVVHRALQIASDARRSAQAGT</sequence>
<keyword evidence="2" id="KW-1185">Reference proteome</keyword>
<proteinExistence type="predicted"/>
<dbReference type="Proteomes" id="UP001055156">
    <property type="component" value="Unassembled WGS sequence"/>
</dbReference>